<reference evidence="2" key="1">
    <citation type="submission" date="2019-08" db="EMBL/GenBank/DDBJ databases">
        <authorList>
            <person name="Kucharzyk K."/>
            <person name="Murdoch R.W."/>
            <person name="Higgins S."/>
            <person name="Loffler F."/>
        </authorList>
    </citation>
    <scope>NUCLEOTIDE SEQUENCE</scope>
</reference>
<proteinExistence type="predicted"/>
<evidence type="ECO:0000259" key="1">
    <source>
        <dbReference type="PROSITE" id="PS51094"/>
    </source>
</evidence>
<dbReference type="Pfam" id="PF00359">
    <property type="entry name" value="PTS_EIIA_2"/>
    <property type="match status" value="1"/>
</dbReference>
<dbReference type="PROSITE" id="PS51094">
    <property type="entry name" value="PTS_EIIA_TYPE_2"/>
    <property type="match status" value="1"/>
</dbReference>
<feature type="domain" description="PTS EIIA type-2" evidence="1">
    <location>
        <begin position="7"/>
        <end position="151"/>
    </location>
</feature>
<name>A0A645B9E9_9ZZZZ</name>
<dbReference type="PANTHER" id="PTHR47738">
    <property type="entry name" value="PTS SYSTEM FRUCTOSE-LIKE EIIA COMPONENT-RELATED"/>
    <property type="match status" value="1"/>
</dbReference>
<dbReference type="AlphaFoldDB" id="A0A645B9E9"/>
<protein>
    <submittedName>
        <fullName evidence="2">PTS system fructose-specific EIIABC component</fullName>
    </submittedName>
</protein>
<dbReference type="InterPro" id="IPR002178">
    <property type="entry name" value="PTS_EIIA_type-2_dom"/>
</dbReference>
<gene>
    <name evidence="2" type="primary">fruA_11</name>
    <name evidence="2" type="ORF">SDC9_108965</name>
</gene>
<sequence>MSKVSFTKYLTKDSIMILHGQDKKSIFDQMVARVADVAHLDRDVVSRLVWKRENMMPTGVGQGLGLPHIRVERMDEPVILVGVCANPVADYETQDGNPVRVIVFIAADDADQEGYLGLLSSVSAKMRNAALVEEILENITKPAQILKLVKD</sequence>
<comment type="caution">
    <text evidence="2">The sequence shown here is derived from an EMBL/GenBank/DDBJ whole genome shotgun (WGS) entry which is preliminary data.</text>
</comment>
<dbReference type="InterPro" id="IPR016152">
    <property type="entry name" value="PTrfase/Anion_transptr"/>
</dbReference>
<accession>A0A645B9E9</accession>
<evidence type="ECO:0000313" key="2">
    <source>
        <dbReference type="EMBL" id="MPM62099.1"/>
    </source>
</evidence>
<dbReference type="SUPFAM" id="SSF55804">
    <property type="entry name" value="Phoshotransferase/anion transport protein"/>
    <property type="match status" value="1"/>
</dbReference>
<dbReference type="CDD" id="cd00211">
    <property type="entry name" value="PTS_IIA_fru"/>
    <property type="match status" value="1"/>
</dbReference>
<dbReference type="InterPro" id="IPR051541">
    <property type="entry name" value="PTS_SugarTrans_NitroReg"/>
</dbReference>
<dbReference type="EMBL" id="VSSQ01018686">
    <property type="protein sequence ID" value="MPM62099.1"/>
    <property type="molecule type" value="Genomic_DNA"/>
</dbReference>
<organism evidence="2">
    <name type="scientific">bioreactor metagenome</name>
    <dbReference type="NCBI Taxonomy" id="1076179"/>
    <lineage>
        <taxon>unclassified sequences</taxon>
        <taxon>metagenomes</taxon>
        <taxon>ecological metagenomes</taxon>
    </lineage>
</organism>
<dbReference type="Gene3D" id="3.40.930.10">
    <property type="entry name" value="Mannitol-specific EII, Chain A"/>
    <property type="match status" value="1"/>
</dbReference>